<evidence type="ECO:0000313" key="1">
    <source>
        <dbReference type="EMBL" id="VTZ50554.1"/>
    </source>
</evidence>
<accession>A0A8B6M940</accession>
<dbReference type="EMBL" id="CABFMQ020000082">
    <property type="protein sequence ID" value="VTZ50554.1"/>
    <property type="molecule type" value="Genomic_DNA"/>
</dbReference>
<dbReference type="Proteomes" id="UP000485880">
    <property type="component" value="Unassembled WGS sequence"/>
</dbReference>
<organism evidence="1 2">
    <name type="scientific">Methylocella tundrae</name>
    <dbReference type="NCBI Taxonomy" id="227605"/>
    <lineage>
        <taxon>Bacteria</taxon>
        <taxon>Pseudomonadati</taxon>
        <taxon>Pseudomonadota</taxon>
        <taxon>Alphaproteobacteria</taxon>
        <taxon>Hyphomicrobiales</taxon>
        <taxon>Beijerinckiaceae</taxon>
        <taxon>Methylocella</taxon>
    </lineage>
</organism>
<sequence length="61" mass="7109">MRWLRGPQSVRTKINVNSMTWRALFWRKVALLAKSSTYNPQVQIRDPTPAITLPRRNMAGK</sequence>
<protein>
    <submittedName>
        <fullName evidence="1">Uncharacterized protein</fullName>
    </submittedName>
</protein>
<gene>
    <name evidence="1" type="ORF">MPC4_250062</name>
</gene>
<proteinExistence type="predicted"/>
<dbReference type="AlphaFoldDB" id="A0A8B6M940"/>
<comment type="caution">
    <text evidence="1">The sequence shown here is derived from an EMBL/GenBank/DDBJ whole genome shotgun (WGS) entry which is preliminary data.</text>
</comment>
<evidence type="ECO:0000313" key="2">
    <source>
        <dbReference type="Proteomes" id="UP000485880"/>
    </source>
</evidence>
<reference evidence="1 2" key="1">
    <citation type="submission" date="2019-05" db="EMBL/GenBank/DDBJ databases">
        <authorList>
            <person name="Farhan Ul Haque M."/>
        </authorList>
    </citation>
    <scope>NUCLEOTIDE SEQUENCE [LARGE SCALE GENOMIC DNA]</scope>
    <source>
        <strain evidence="1">2</strain>
    </source>
</reference>
<keyword evidence="2" id="KW-1185">Reference proteome</keyword>
<name>A0A8B6M940_METTU</name>